<dbReference type="STRING" id="265719.SAMN04488509_10665"/>
<dbReference type="Gene3D" id="3.30.1150.10">
    <property type="match status" value="1"/>
</dbReference>
<dbReference type="NCBIfam" id="TIGR01352">
    <property type="entry name" value="tonB_Cterm"/>
    <property type="match status" value="1"/>
</dbReference>
<evidence type="ECO:0000256" key="9">
    <source>
        <dbReference type="ARBA" id="ARBA00023136"/>
    </source>
</evidence>
<keyword evidence="6" id="KW-0812">Transmembrane</keyword>
<dbReference type="GO" id="GO:0015891">
    <property type="term" value="P:siderophore transport"/>
    <property type="evidence" value="ECO:0007669"/>
    <property type="project" value="InterPro"/>
</dbReference>
<feature type="region of interest" description="Disordered" evidence="11">
    <location>
        <begin position="36"/>
        <end position="78"/>
    </location>
</feature>
<dbReference type="GO" id="GO:0005886">
    <property type="term" value="C:plasma membrane"/>
    <property type="evidence" value="ECO:0007669"/>
    <property type="project" value="UniProtKB-SubCell"/>
</dbReference>
<keyword evidence="9" id="KW-0472">Membrane</keyword>
<dbReference type="Pfam" id="PF03544">
    <property type="entry name" value="TonB_C"/>
    <property type="match status" value="1"/>
</dbReference>
<reference evidence="13 14" key="1">
    <citation type="submission" date="2016-10" db="EMBL/GenBank/DDBJ databases">
        <authorList>
            <person name="de Groot N.N."/>
        </authorList>
    </citation>
    <scope>NUCLEOTIDE SEQUENCE [LARGE SCALE GENOMIC DNA]</scope>
    <source>
        <strain evidence="13 14">DSM 16957</strain>
    </source>
</reference>
<dbReference type="GO" id="GO:0031992">
    <property type="term" value="F:energy transducer activity"/>
    <property type="evidence" value="ECO:0007669"/>
    <property type="project" value="InterPro"/>
</dbReference>
<keyword evidence="8" id="KW-1133">Transmembrane helix</keyword>
<sequence length="209" mass="22336">MKLRDPRLAGLGASALGTALVLGLVLFMNRPFQKPEGEDGSAFSSIEVVKREKPPAAEPVRRPEPPKRPPQRSAPAPIVGLDSGLSGLNFGLPGFDANELGLGNDILGDSGDVVMTDDTVDVAPRPILQTPMTYPPRARAQGVTGYVLLSVLIGPTGQVERVKVLEAQPAGVFDDVAVAGVQTWKFEPATYRGENVRVWATQRVRFNLS</sequence>
<dbReference type="PANTHER" id="PTHR33446">
    <property type="entry name" value="PROTEIN TONB-RELATED"/>
    <property type="match status" value="1"/>
</dbReference>
<dbReference type="PROSITE" id="PS52015">
    <property type="entry name" value="TONB_CTD"/>
    <property type="match status" value="1"/>
</dbReference>
<evidence type="ECO:0000256" key="2">
    <source>
        <dbReference type="ARBA" id="ARBA00006555"/>
    </source>
</evidence>
<keyword evidence="14" id="KW-1185">Reference proteome</keyword>
<dbReference type="InterPro" id="IPR051045">
    <property type="entry name" value="TonB-dependent_transducer"/>
</dbReference>
<evidence type="ECO:0000256" key="3">
    <source>
        <dbReference type="ARBA" id="ARBA00022448"/>
    </source>
</evidence>
<proteinExistence type="inferred from homology"/>
<keyword evidence="5 10" id="KW-0997">Cell inner membrane</keyword>
<dbReference type="PANTHER" id="PTHR33446:SF14">
    <property type="entry name" value="PROTEIN TONB"/>
    <property type="match status" value="1"/>
</dbReference>
<keyword evidence="7 10" id="KW-0653">Protein transport</keyword>
<evidence type="ECO:0000256" key="10">
    <source>
        <dbReference type="RuleBase" id="RU362123"/>
    </source>
</evidence>
<dbReference type="GO" id="GO:0030288">
    <property type="term" value="C:outer membrane-bounded periplasmic space"/>
    <property type="evidence" value="ECO:0007669"/>
    <property type="project" value="InterPro"/>
</dbReference>
<dbReference type="PRINTS" id="PR01374">
    <property type="entry name" value="TONBPROTEIN"/>
</dbReference>
<evidence type="ECO:0000256" key="5">
    <source>
        <dbReference type="ARBA" id="ARBA00022519"/>
    </source>
</evidence>
<dbReference type="GO" id="GO:0055085">
    <property type="term" value="P:transmembrane transport"/>
    <property type="evidence" value="ECO:0007669"/>
    <property type="project" value="InterPro"/>
</dbReference>
<evidence type="ECO:0000256" key="8">
    <source>
        <dbReference type="ARBA" id="ARBA00022989"/>
    </source>
</evidence>
<dbReference type="InterPro" id="IPR006260">
    <property type="entry name" value="TonB/TolA_C"/>
</dbReference>
<dbReference type="InterPro" id="IPR037682">
    <property type="entry name" value="TonB_C"/>
</dbReference>
<dbReference type="SUPFAM" id="SSF74653">
    <property type="entry name" value="TolA/TonB C-terminal domain"/>
    <property type="match status" value="1"/>
</dbReference>
<organism evidence="13 14">
    <name type="scientific">Aquimonas voraii</name>
    <dbReference type="NCBI Taxonomy" id="265719"/>
    <lineage>
        <taxon>Bacteria</taxon>
        <taxon>Pseudomonadati</taxon>
        <taxon>Pseudomonadota</taxon>
        <taxon>Gammaproteobacteria</taxon>
        <taxon>Lysobacterales</taxon>
        <taxon>Lysobacteraceae</taxon>
        <taxon>Aquimonas</taxon>
    </lineage>
</organism>
<evidence type="ECO:0000259" key="12">
    <source>
        <dbReference type="PROSITE" id="PS52015"/>
    </source>
</evidence>
<evidence type="ECO:0000256" key="1">
    <source>
        <dbReference type="ARBA" id="ARBA00004383"/>
    </source>
</evidence>
<dbReference type="Proteomes" id="UP000199603">
    <property type="component" value="Unassembled WGS sequence"/>
</dbReference>
<evidence type="ECO:0000256" key="6">
    <source>
        <dbReference type="ARBA" id="ARBA00022692"/>
    </source>
</evidence>
<comment type="similarity">
    <text evidence="2 10">Belongs to the TonB family.</text>
</comment>
<evidence type="ECO:0000313" key="14">
    <source>
        <dbReference type="Proteomes" id="UP000199603"/>
    </source>
</evidence>
<evidence type="ECO:0000256" key="11">
    <source>
        <dbReference type="SAM" id="MobiDB-lite"/>
    </source>
</evidence>
<keyword evidence="10" id="KW-0735">Signal-anchor</keyword>
<protein>
    <recommendedName>
        <fullName evidence="10">Protein TonB</fullName>
    </recommendedName>
</protein>
<feature type="domain" description="TonB C-terminal" evidence="12">
    <location>
        <begin position="119"/>
        <end position="209"/>
    </location>
</feature>
<evidence type="ECO:0000313" key="13">
    <source>
        <dbReference type="EMBL" id="SDD73777.1"/>
    </source>
</evidence>
<name>A0A1G6X8Z1_9GAMM</name>
<dbReference type="InterPro" id="IPR003538">
    <property type="entry name" value="TonB"/>
</dbReference>
<dbReference type="RefSeq" id="WP_091242683.1">
    <property type="nucleotide sequence ID" value="NZ_FNAG01000006.1"/>
</dbReference>
<keyword evidence="4 10" id="KW-1003">Cell membrane</keyword>
<dbReference type="AlphaFoldDB" id="A0A1G6X8Z1"/>
<comment type="subcellular location">
    <subcellularLocation>
        <location evidence="1 10">Cell inner membrane</location>
        <topology evidence="1 10">Single-pass membrane protein</topology>
        <orientation evidence="1 10">Periplasmic side</orientation>
    </subcellularLocation>
</comment>
<accession>A0A1G6X8Z1</accession>
<comment type="function">
    <text evidence="10">Interacts with outer membrane receptor proteins that carry out high-affinity binding and energy dependent uptake into the periplasmic space of specific substrates. It could act to transduce energy from the cytoplasmic membrane to specific energy-requiring processes in the outer membrane, resulting in the release into the periplasm of ligands bound by these outer membrane proteins.</text>
</comment>
<dbReference type="OrthoDB" id="1628901at2"/>
<feature type="compositionally biased region" description="Basic and acidic residues" evidence="11">
    <location>
        <begin position="48"/>
        <end position="67"/>
    </location>
</feature>
<dbReference type="GO" id="GO:0015031">
    <property type="term" value="P:protein transport"/>
    <property type="evidence" value="ECO:0007669"/>
    <property type="project" value="UniProtKB-UniRule"/>
</dbReference>
<keyword evidence="3 10" id="KW-0813">Transport</keyword>
<dbReference type="EMBL" id="FNAG01000006">
    <property type="protein sequence ID" value="SDD73777.1"/>
    <property type="molecule type" value="Genomic_DNA"/>
</dbReference>
<evidence type="ECO:0000256" key="4">
    <source>
        <dbReference type="ARBA" id="ARBA00022475"/>
    </source>
</evidence>
<gene>
    <name evidence="13" type="ORF">SAMN04488509_10665</name>
</gene>
<evidence type="ECO:0000256" key="7">
    <source>
        <dbReference type="ARBA" id="ARBA00022927"/>
    </source>
</evidence>